<reference evidence="1 2" key="1">
    <citation type="journal article" date="2017" name="Gigascience">
        <title>Draft genome of the honey bee ectoparasitic mite, Tropilaelaps mercedesae, is shaped by the parasitic life history.</title>
        <authorList>
            <person name="Dong X."/>
            <person name="Armstrong S.D."/>
            <person name="Xia D."/>
            <person name="Makepeace B.L."/>
            <person name="Darby A.C."/>
            <person name="Kadowaki T."/>
        </authorList>
    </citation>
    <scope>NUCLEOTIDE SEQUENCE [LARGE SCALE GENOMIC DNA]</scope>
    <source>
        <strain evidence="1">Wuxi-XJTLU</strain>
    </source>
</reference>
<gene>
    <name evidence="1" type="ORF">BIW11_08660</name>
</gene>
<proteinExistence type="predicted"/>
<dbReference type="AlphaFoldDB" id="A0A1V9XNJ3"/>
<evidence type="ECO:0000313" key="1">
    <source>
        <dbReference type="EMBL" id="OQR75079.1"/>
    </source>
</evidence>
<dbReference type="EMBL" id="MNPL01006882">
    <property type="protein sequence ID" value="OQR75079.1"/>
    <property type="molecule type" value="Genomic_DNA"/>
</dbReference>
<protein>
    <submittedName>
        <fullName evidence="1">Uncharacterized protein</fullName>
    </submittedName>
</protein>
<keyword evidence="2" id="KW-1185">Reference proteome</keyword>
<accession>A0A1V9XNJ3</accession>
<name>A0A1V9XNJ3_9ACAR</name>
<sequence length="398" mass="44840">MSNSIFPRQMINIMSPDHTITASEKTLLYAATIETPTEIHVILETNDERFVPLEEMQKHWRHQKAFLSFLARHMNLGAHRRMHLHMNQQSIIHGHLLDIPTEHSGAVASSVACQVQRTLGSGERKKNFSPQDEATVLDALQLQLFNGSEAGAQLETPVGEGSLRPARVVIWLAHGSEQRSPRGLIKTAVERLKRNFKGIVLFFAVTTSPNSYFGEELFSVKFWDSATNKGQLVIRNRAREVARESYLAPLIAACTSTCSETSTPPHLRFEETVSENAVKVIRFGTEEFPNMARAQLTLSATNGIIKAIRSFLVLVCYDKDNVPDIDGWRRCTQLSNNGLSFRPDCQKDGRCESVLLAIFGVQENCDPSFCTGRINFVLNYDERRHKQRQPPKDNNLPL</sequence>
<dbReference type="InParanoid" id="A0A1V9XNJ3"/>
<evidence type="ECO:0000313" key="2">
    <source>
        <dbReference type="Proteomes" id="UP000192247"/>
    </source>
</evidence>
<comment type="caution">
    <text evidence="1">The sequence shown here is derived from an EMBL/GenBank/DDBJ whole genome shotgun (WGS) entry which is preliminary data.</text>
</comment>
<organism evidence="1 2">
    <name type="scientific">Tropilaelaps mercedesae</name>
    <dbReference type="NCBI Taxonomy" id="418985"/>
    <lineage>
        <taxon>Eukaryota</taxon>
        <taxon>Metazoa</taxon>
        <taxon>Ecdysozoa</taxon>
        <taxon>Arthropoda</taxon>
        <taxon>Chelicerata</taxon>
        <taxon>Arachnida</taxon>
        <taxon>Acari</taxon>
        <taxon>Parasitiformes</taxon>
        <taxon>Mesostigmata</taxon>
        <taxon>Gamasina</taxon>
        <taxon>Dermanyssoidea</taxon>
        <taxon>Laelapidae</taxon>
        <taxon>Tropilaelaps</taxon>
    </lineage>
</organism>
<dbReference type="Proteomes" id="UP000192247">
    <property type="component" value="Unassembled WGS sequence"/>
</dbReference>